<dbReference type="RefSeq" id="WP_265720921.1">
    <property type="nucleotide sequence ID" value="NZ_JAPIVK010000007.1"/>
</dbReference>
<dbReference type="Gene3D" id="3.40.50.300">
    <property type="entry name" value="P-loop containing nucleotide triphosphate hydrolases"/>
    <property type="match status" value="1"/>
</dbReference>
<sequence length="248" mass="28240">MMPKTFCIGLSRTGTTTFNAVMTGLGFLSRQGPGSLGLKLYELGRFDDICAIVDHYDCLCDLPYPLLYERLAERYPDSRFVLTTRRSEDQWLQSLRKLNLRNGPTEAFRIAYGCYDVDGNENRLRDFYLRHNEAAREFFRDSGRFAEVCWEQGDGLNELGELLGVNISGASVPVANASADKDSRKILERHCRKGRLGAAVRYARSVEGTDELLALVNRRLDRELGRFLAVARPKAALRRLRLRGRQLR</sequence>
<comment type="caution">
    <text evidence="1">The sequence shown here is derived from an EMBL/GenBank/DDBJ whole genome shotgun (WGS) entry which is preliminary data.</text>
</comment>
<dbReference type="InterPro" id="IPR040632">
    <property type="entry name" value="Sulfotransfer_4"/>
</dbReference>
<dbReference type="PANTHER" id="PTHR36978:SF4">
    <property type="entry name" value="P-LOOP CONTAINING NUCLEOSIDE TRIPHOSPHATE HYDROLASE PROTEIN"/>
    <property type="match status" value="1"/>
</dbReference>
<dbReference type="EMBL" id="JBHUJD010000012">
    <property type="protein sequence ID" value="MFD2310869.1"/>
    <property type="molecule type" value="Genomic_DNA"/>
</dbReference>
<proteinExistence type="predicted"/>
<protein>
    <submittedName>
        <fullName evidence="1">Sulfotransferase</fullName>
    </submittedName>
</protein>
<dbReference type="Proteomes" id="UP001597425">
    <property type="component" value="Unassembled WGS sequence"/>
</dbReference>
<dbReference type="SUPFAM" id="SSF52540">
    <property type="entry name" value="P-loop containing nucleoside triphosphate hydrolases"/>
    <property type="match status" value="1"/>
</dbReference>
<evidence type="ECO:0000313" key="1">
    <source>
        <dbReference type="EMBL" id="MFD2310869.1"/>
    </source>
</evidence>
<keyword evidence="2" id="KW-1185">Reference proteome</keyword>
<dbReference type="InterPro" id="IPR027417">
    <property type="entry name" value="P-loop_NTPase"/>
</dbReference>
<dbReference type="PANTHER" id="PTHR36978">
    <property type="entry name" value="P-LOOP CONTAINING NUCLEOTIDE TRIPHOSPHATE HYDROLASE"/>
    <property type="match status" value="1"/>
</dbReference>
<evidence type="ECO:0000313" key="2">
    <source>
        <dbReference type="Proteomes" id="UP001597425"/>
    </source>
</evidence>
<organism evidence="1 2">
    <name type="scientific">Microbulbifer halophilus</name>
    <dbReference type="NCBI Taxonomy" id="453963"/>
    <lineage>
        <taxon>Bacteria</taxon>
        <taxon>Pseudomonadati</taxon>
        <taxon>Pseudomonadota</taxon>
        <taxon>Gammaproteobacteria</taxon>
        <taxon>Cellvibrionales</taxon>
        <taxon>Microbulbiferaceae</taxon>
        <taxon>Microbulbifer</taxon>
    </lineage>
</organism>
<gene>
    <name evidence="1" type="ORF">ACFSKX_10620</name>
</gene>
<dbReference type="Pfam" id="PF17784">
    <property type="entry name" value="Sulfotransfer_4"/>
    <property type="match status" value="1"/>
</dbReference>
<accession>A0ABW5EBV8</accession>
<name>A0ABW5EBV8_9GAMM</name>
<reference evidence="2" key="1">
    <citation type="journal article" date="2019" name="Int. J. Syst. Evol. Microbiol.">
        <title>The Global Catalogue of Microorganisms (GCM) 10K type strain sequencing project: providing services to taxonomists for standard genome sequencing and annotation.</title>
        <authorList>
            <consortium name="The Broad Institute Genomics Platform"/>
            <consortium name="The Broad Institute Genome Sequencing Center for Infectious Disease"/>
            <person name="Wu L."/>
            <person name="Ma J."/>
        </authorList>
    </citation>
    <scope>NUCLEOTIDE SEQUENCE [LARGE SCALE GENOMIC DNA]</scope>
    <source>
        <strain evidence="2">KCTC 12848</strain>
    </source>
</reference>